<evidence type="ECO:0000259" key="1">
    <source>
        <dbReference type="Pfam" id="PF07734"/>
    </source>
</evidence>
<protein>
    <recommendedName>
        <fullName evidence="1">F-box associated beta-propeller type 1 domain-containing protein</fullName>
    </recommendedName>
</protein>
<reference evidence="2 3" key="1">
    <citation type="journal article" date="2023" name="Plants (Basel)">
        <title>Bridging the Gap: Combining Genomics and Transcriptomics Approaches to Understand Stylosanthes scabra, an Orphan Legume from the Brazilian Caatinga.</title>
        <authorList>
            <person name="Ferreira-Neto J.R.C."/>
            <person name="da Silva M.D."/>
            <person name="Binneck E."/>
            <person name="de Melo N.F."/>
            <person name="da Silva R.H."/>
            <person name="de Melo A.L.T.M."/>
            <person name="Pandolfi V."/>
            <person name="Bustamante F.O."/>
            <person name="Brasileiro-Vidal A.C."/>
            <person name="Benko-Iseppon A.M."/>
        </authorList>
    </citation>
    <scope>NUCLEOTIDE SEQUENCE [LARGE SCALE GENOMIC DNA]</scope>
    <source>
        <tissue evidence="2">Leaves</tissue>
    </source>
</reference>
<dbReference type="InterPro" id="IPR052361">
    <property type="entry name" value="F-box_domain"/>
</dbReference>
<organism evidence="2 3">
    <name type="scientific">Stylosanthes scabra</name>
    <dbReference type="NCBI Taxonomy" id="79078"/>
    <lineage>
        <taxon>Eukaryota</taxon>
        <taxon>Viridiplantae</taxon>
        <taxon>Streptophyta</taxon>
        <taxon>Embryophyta</taxon>
        <taxon>Tracheophyta</taxon>
        <taxon>Spermatophyta</taxon>
        <taxon>Magnoliopsida</taxon>
        <taxon>eudicotyledons</taxon>
        <taxon>Gunneridae</taxon>
        <taxon>Pentapetalae</taxon>
        <taxon>rosids</taxon>
        <taxon>fabids</taxon>
        <taxon>Fabales</taxon>
        <taxon>Fabaceae</taxon>
        <taxon>Papilionoideae</taxon>
        <taxon>50 kb inversion clade</taxon>
        <taxon>dalbergioids sensu lato</taxon>
        <taxon>Dalbergieae</taxon>
        <taxon>Pterocarpus clade</taxon>
        <taxon>Stylosanthes</taxon>
    </lineage>
</organism>
<gene>
    <name evidence="2" type="ORF">PIB30_006665</name>
</gene>
<proteinExistence type="predicted"/>
<evidence type="ECO:0000313" key="2">
    <source>
        <dbReference type="EMBL" id="MED6118876.1"/>
    </source>
</evidence>
<feature type="domain" description="F-box associated beta-propeller type 1" evidence="1">
    <location>
        <begin position="8"/>
        <end position="220"/>
    </location>
</feature>
<dbReference type="Pfam" id="PF07734">
    <property type="entry name" value="FBA_1"/>
    <property type="match status" value="1"/>
</dbReference>
<dbReference type="InterPro" id="IPR006527">
    <property type="entry name" value="F-box-assoc_dom_typ1"/>
</dbReference>
<sequence>MIVGKRYIKIVGSCNGLLCLVHVRYDPDITGAILWNPCTGFTSEPTPEITGVFAYGGFGYDHTSNSYKLFMAVMVSKYDERTRIFTFSPDCSFWRTIENFDFSLLGHPRTRRCFFPIEYDNEVGVFVSGSNTLNWNCQRRGFGILKVDDVVSLDLGKESYGILPLPERDPEDNCSMNVELSLLRDCLTVCYEHKGTHWAVWIMKEYRVIESWTRLALIPCQVFIPKYGLCCLKPLYIFEDDVLLAFSPYYNIVLCDLNNPDATLVPVIDEGTEDAISSSFHVYRESLISPSPLLPSSRYDDLTNASLL</sequence>
<dbReference type="InterPro" id="IPR017451">
    <property type="entry name" value="F-box-assoc_interact_dom"/>
</dbReference>
<dbReference type="Proteomes" id="UP001341840">
    <property type="component" value="Unassembled WGS sequence"/>
</dbReference>
<keyword evidence="3" id="KW-1185">Reference proteome</keyword>
<accession>A0ABU6R3A2</accession>
<dbReference type="EMBL" id="JASCZI010030222">
    <property type="protein sequence ID" value="MED6118876.1"/>
    <property type="molecule type" value="Genomic_DNA"/>
</dbReference>
<comment type="caution">
    <text evidence="2">The sequence shown here is derived from an EMBL/GenBank/DDBJ whole genome shotgun (WGS) entry which is preliminary data.</text>
</comment>
<name>A0ABU6R3A2_9FABA</name>
<dbReference type="PANTHER" id="PTHR31790">
    <property type="entry name" value="OS02G0783600 PROTEIN"/>
    <property type="match status" value="1"/>
</dbReference>
<dbReference type="NCBIfam" id="TIGR01640">
    <property type="entry name" value="F_box_assoc_1"/>
    <property type="match status" value="1"/>
</dbReference>
<dbReference type="PANTHER" id="PTHR31790:SF583">
    <property type="entry name" value="F-BOX PROTEIN CPR30-LIKE ISOFORM X1"/>
    <property type="match status" value="1"/>
</dbReference>
<evidence type="ECO:0000313" key="3">
    <source>
        <dbReference type="Proteomes" id="UP001341840"/>
    </source>
</evidence>